<dbReference type="Proteomes" id="UP001176521">
    <property type="component" value="Unassembled WGS sequence"/>
</dbReference>
<keyword evidence="7" id="KW-0482">Metalloprotease</keyword>
<organism evidence="11 12">
    <name type="scientific">Tilletia horrida</name>
    <dbReference type="NCBI Taxonomy" id="155126"/>
    <lineage>
        <taxon>Eukaryota</taxon>
        <taxon>Fungi</taxon>
        <taxon>Dikarya</taxon>
        <taxon>Basidiomycota</taxon>
        <taxon>Ustilaginomycotina</taxon>
        <taxon>Exobasidiomycetes</taxon>
        <taxon>Tilletiales</taxon>
        <taxon>Tilletiaceae</taxon>
        <taxon>Tilletia</taxon>
    </lineage>
</organism>
<keyword evidence="5" id="KW-0378">Hydrolase</keyword>
<evidence type="ECO:0000259" key="10">
    <source>
        <dbReference type="Pfam" id="PF05572"/>
    </source>
</evidence>
<dbReference type="EMBL" id="JAPDMQ010000045">
    <property type="protein sequence ID" value="KAK0538435.1"/>
    <property type="molecule type" value="Genomic_DNA"/>
</dbReference>
<evidence type="ECO:0000313" key="11">
    <source>
        <dbReference type="EMBL" id="KAK0538435.1"/>
    </source>
</evidence>
<dbReference type="AlphaFoldDB" id="A0AAN6GFX4"/>
<name>A0AAN6GFX4_9BASI</name>
<evidence type="ECO:0000256" key="6">
    <source>
        <dbReference type="ARBA" id="ARBA00022833"/>
    </source>
</evidence>
<feature type="chain" id="PRO_5042906681" description="Peptidase M43 pregnancy-associated plasma-A domain-containing protein" evidence="9">
    <location>
        <begin position="22"/>
        <end position="293"/>
    </location>
</feature>
<evidence type="ECO:0000256" key="3">
    <source>
        <dbReference type="ARBA" id="ARBA00022723"/>
    </source>
</evidence>
<comment type="similarity">
    <text evidence="1">Belongs to the peptidase M43B family.</text>
</comment>
<dbReference type="InterPro" id="IPR024079">
    <property type="entry name" value="MetalloPept_cat_dom_sf"/>
</dbReference>
<evidence type="ECO:0000256" key="7">
    <source>
        <dbReference type="ARBA" id="ARBA00023049"/>
    </source>
</evidence>
<evidence type="ECO:0000256" key="2">
    <source>
        <dbReference type="ARBA" id="ARBA00022670"/>
    </source>
</evidence>
<evidence type="ECO:0000256" key="1">
    <source>
        <dbReference type="ARBA" id="ARBA00008721"/>
    </source>
</evidence>
<reference evidence="11" key="1">
    <citation type="journal article" date="2023" name="PhytoFront">
        <title>Draft Genome Resources of Seven Strains of Tilletia horrida, Causal Agent of Kernel Smut of Rice.</title>
        <authorList>
            <person name="Khanal S."/>
            <person name="Antony Babu S."/>
            <person name="Zhou X.G."/>
        </authorList>
    </citation>
    <scope>NUCLEOTIDE SEQUENCE</scope>
    <source>
        <strain evidence="11">TX3</strain>
    </source>
</reference>
<evidence type="ECO:0000256" key="5">
    <source>
        <dbReference type="ARBA" id="ARBA00022801"/>
    </source>
</evidence>
<dbReference type="SUPFAM" id="SSF55486">
    <property type="entry name" value="Metalloproteases ('zincins'), catalytic domain"/>
    <property type="match status" value="1"/>
</dbReference>
<accession>A0AAN6GFX4</accession>
<evidence type="ECO:0000256" key="4">
    <source>
        <dbReference type="ARBA" id="ARBA00022729"/>
    </source>
</evidence>
<evidence type="ECO:0000313" key="12">
    <source>
        <dbReference type="Proteomes" id="UP001176521"/>
    </source>
</evidence>
<dbReference type="Pfam" id="PF05572">
    <property type="entry name" value="Peptidase_M43"/>
    <property type="match status" value="1"/>
</dbReference>
<dbReference type="InterPro" id="IPR008754">
    <property type="entry name" value="Peptidase_M43"/>
</dbReference>
<dbReference type="GO" id="GO:0006508">
    <property type="term" value="P:proteolysis"/>
    <property type="evidence" value="ECO:0007669"/>
    <property type="project" value="UniProtKB-KW"/>
</dbReference>
<keyword evidence="8" id="KW-1015">Disulfide bond</keyword>
<protein>
    <recommendedName>
        <fullName evidence="10">Peptidase M43 pregnancy-associated plasma-A domain-containing protein</fullName>
    </recommendedName>
</protein>
<evidence type="ECO:0000256" key="9">
    <source>
        <dbReference type="SAM" id="SignalP"/>
    </source>
</evidence>
<gene>
    <name evidence="11" type="ORF">OC842_001311</name>
</gene>
<keyword evidence="3" id="KW-0479">Metal-binding</keyword>
<keyword evidence="12" id="KW-1185">Reference proteome</keyword>
<comment type="caution">
    <text evidence="11">The sequence shown here is derived from an EMBL/GenBank/DDBJ whole genome shotgun (WGS) entry which is preliminary data.</text>
</comment>
<dbReference type="PANTHER" id="PTHR47466:SF1">
    <property type="entry name" value="METALLOPROTEASE MEP1 (AFU_ORTHOLOGUE AFUA_1G07730)-RELATED"/>
    <property type="match status" value="1"/>
</dbReference>
<dbReference type="GO" id="GO:0008237">
    <property type="term" value="F:metallopeptidase activity"/>
    <property type="evidence" value="ECO:0007669"/>
    <property type="project" value="UniProtKB-KW"/>
</dbReference>
<keyword evidence="6" id="KW-0862">Zinc</keyword>
<keyword evidence="2" id="KW-0645">Protease</keyword>
<dbReference type="PANTHER" id="PTHR47466">
    <property type="match status" value="1"/>
</dbReference>
<proteinExistence type="inferred from homology"/>
<evidence type="ECO:0000256" key="8">
    <source>
        <dbReference type="ARBA" id="ARBA00023157"/>
    </source>
</evidence>
<feature type="domain" description="Peptidase M43 pregnancy-associated plasma-A" evidence="10">
    <location>
        <begin position="202"/>
        <end position="285"/>
    </location>
</feature>
<dbReference type="CDD" id="cd04275">
    <property type="entry name" value="ZnMc_pappalysin_like"/>
    <property type="match status" value="1"/>
</dbReference>
<feature type="signal peptide" evidence="9">
    <location>
        <begin position="1"/>
        <end position="21"/>
    </location>
</feature>
<dbReference type="GO" id="GO:0046872">
    <property type="term" value="F:metal ion binding"/>
    <property type="evidence" value="ECO:0007669"/>
    <property type="project" value="UniProtKB-KW"/>
</dbReference>
<sequence>MRLSFFSALPLALAAIAAVSARSIGRNTLCANNAPVNATLEAELAVLIAAQRQRDARTAARSFNLVPVPRMINVYLHIITDGSRGLLSSSQIIAQMDVLNRDYAGAGYQFNLAFTERINSAVWFNTIEDDTTPSTIGMKSYLHRGGRADLNIYTVDLPAGSLGFATFPWDYAAPPKYMDGVVVDYATLPSFPAADTPFSGGRTATHEIGHWLGLFHTFQGDSCDPTDPGDYVLDTPQQQNATSGCPSVRDTCGSPGTDLVWNFMDYSDDACMQSFTSGQVSRMHALWVQYRGL</sequence>
<dbReference type="Gene3D" id="3.40.390.10">
    <property type="entry name" value="Collagenase (Catalytic Domain)"/>
    <property type="match status" value="1"/>
</dbReference>
<keyword evidence="4 9" id="KW-0732">Signal</keyword>